<feature type="compositionally biased region" description="Low complexity" evidence="1">
    <location>
        <begin position="9"/>
        <end position="19"/>
    </location>
</feature>
<sequence length="174" mass="19451">MESSESETNPQQNPLTQNQAPPPKSKKRPLDSNNVNNFQSSSYFKIRALVRDLRPHFLEVIQVKDLKNCKAANEIKEKIKVVMELYKEITAETITIGKCNNVPAEQTQSDTISSKPPEKERPLSPLLDLSEQKQSQDGSFIVGGSAFGWNFITSSSSRAVYYGKTKEAFRAAAK</sequence>
<reference evidence="2 3" key="1">
    <citation type="submission" date="2023-12" db="EMBL/GenBank/DDBJ databases">
        <title>A high-quality genome assembly for Dillenia turbinata (Dilleniales).</title>
        <authorList>
            <person name="Chanderbali A."/>
        </authorList>
    </citation>
    <scope>NUCLEOTIDE SEQUENCE [LARGE SCALE GENOMIC DNA]</scope>
    <source>
        <strain evidence="2">LSX21</strain>
        <tissue evidence="2">Leaf</tissue>
    </source>
</reference>
<protein>
    <submittedName>
        <fullName evidence="2">Uncharacterized protein</fullName>
    </submittedName>
</protein>
<feature type="region of interest" description="Disordered" evidence="1">
    <location>
        <begin position="1"/>
        <end position="36"/>
    </location>
</feature>
<dbReference type="PANTHER" id="PTHR35459:SF2">
    <property type="entry name" value="T1N6.14 PROTEIN"/>
    <property type="match status" value="1"/>
</dbReference>
<proteinExistence type="predicted"/>
<organism evidence="2 3">
    <name type="scientific">Dillenia turbinata</name>
    <dbReference type="NCBI Taxonomy" id="194707"/>
    <lineage>
        <taxon>Eukaryota</taxon>
        <taxon>Viridiplantae</taxon>
        <taxon>Streptophyta</taxon>
        <taxon>Embryophyta</taxon>
        <taxon>Tracheophyta</taxon>
        <taxon>Spermatophyta</taxon>
        <taxon>Magnoliopsida</taxon>
        <taxon>eudicotyledons</taxon>
        <taxon>Gunneridae</taxon>
        <taxon>Pentapetalae</taxon>
        <taxon>Dilleniales</taxon>
        <taxon>Dilleniaceae</taxon>
        <taxon>Dillenia</taxon>
    </lineage>
</organism>
<dbReference type="AlphaFoldDB" id="A0AAN8UVX5"/>
<evidence type="ECO:0000256" key="1">
    <source>
        <dbReference type="SAM" id="MobiDB-lite"/>
    </source>
</evidence>
<comment type="caution">
    <text evidence="2">The sequence shown here is derived from an EMBL/GenBank/DDBJ whole genome shotgun (WGS) entry which is preliminary data.</text>
</comment>
<dbReference type="PANTHER" id="PTHR35459">
    <property type="entry name" value="T1N6.14 PROTEIN"/>
    <property type="match status" value="1"/>
</dbReference>
<dbReference type="EMBL" id="JBAMMX010000021">
    <property type="protein sequence ID" value="KAK6920134.1"/>
    <property type="molecule type" value="Genomic_DNA"/>
</dbReference>
<keyword evidence="3" id="KW-1185">Reference proteome</keyword>
<name>A0AAN8UVX5_9MAGN</name>
<accession>A0AAN8UVX5</accession>
<evidence type="ECO:0000313" key="2">
    <source>
        <dbReference type="EMBL" id="KAK6920134.1"/>
    </source>
</evidence>
<dbReference type="Proteomes" id="UP001370490">
    <property type="component" value="Unassembled WGS sequence"/>
</dbReference>
<evidence type="ECO:0000313" key="3">
    <source>
        <dbReference type="Proteomes" id="UP001370490"/>
    </source>
</evidence>
<gene>
    <name evidence="2" type="ORF">RJ641_016038</name>
</gene>